<sequence length="818" mass="89280">MTSLIWPRVAVHFAWQLVVLLTLPGSAGGQGATVATSGTTFSYGWLSVDKASFCRNVPHPPPLLDEISDYPPVAYETQANYATRIMLRDYRGANQITELMQMCPLTGREDPENEGVCSEALTTYLNSLLMWGSPILASLVALALLQVCFCTAACRCCRRCCLCSERKGARDARWLQKIAIGLFAPIGIGVGFVTVLVAFDRSGTFNGSIADMLCHTVTMADEALNGSPQTPRFLGIDTGIQRIGVLRKLLDVDGRSMTDVRAILDETADFGSAMDDLLARISHMQKLLTLVGQYKIKDHTCWFCQRAVGSNTTGELGLLNELRLELTKSSADAMRSIRETTSATLTGRPLVDVSAAVQRGGASLEVFKLGFAGSIVEGLLSFRREIQTYEDLRHTSFVCLCAFAAALLLVISTGALVYVRRSRARWPTATPSCISFFCSFCVVILGLLFGGILVIVAVPVSELCGFMRYDLLTPEGLPDYYKQMGFYNPADPAKNMDRLAVAVAQTCLSGNGTGDILGALNLRQQLNFQQVLDDEFVALDDKTAGMVVDNAKFELLVSQAASFGGLFILDPDQPLPLDTNAAPKIMGSSLDADDQLAPDGESLIYGLNTYAALIAGPGQYSFAHGTSGGGTLITATRPTEAEVSTSPQRTQNALVYARLKEQIITQPGLFRCDVLDASHRVTEIFCDYARFKASILDWSKQVQAAGTELAKQSTAAKTLIASDLRISLQSVLKEVRDLRTLFRCRFIWKRWEDFDFTLCNAVLPAAIEGAAAWLMLAAASFVLMVIHYKVWRHLLDNNIVGKEVEHYSKKYGYITPAK</sequence>
<feature type="transmembrane region" description="Helical" evidence="1">
    <location>
        <begin position="770"/>
        <end position="788"/>
    </location>
</feature>
<keyword evidence="1" id="KW-0472">Membrane</keyword>
<evidence type="ECO:0000313" key="3">
    <source>
        <dbReference type="EMBL" id="CAE8610373.1"/>
    </source>
</evidence>
<gene>
    <name evidence="3" type="ORF">PGLA1383_LOCUS28200</name>
    <name evidence="4" type="ORF">PGLA2088_LOCUS22547</name>
</gene>
<feature type="transmembrane region" description="Helical" evidence="1">
    <location>
        <begin position="431"/>
        <end position="458"/>
    </location>
</feature>
<evidence type="ECO:0000313" key="4">
    <source>
        <dbReference type="EMBL" id="CAE8681684.1"/>
    </source>
</evidence>
<evidence type="ECO:0000313" key="5">
    <source>
        <dbReference type="Proteomes" id="UP000654075"/>
    </source>
</evidence>
<feature type="transmembrane region" description="Helical" evidence="1">
    <location>
        <begin position="135"/>
        <end position="157"/>
    </location>
</feature>
<protein>
    <submittedName>
        <fullName evidence="3">Uncharacterized protein</fullName>
    </submittedName>
</protein>
<feature type="transmembrane region" description="Helical" evidence="1">
    <location>
        <begin position="178"/>
        <end position="199"/>
    </location>
</feature>
<feature type="chain" id="PRO_5036408794" evidence="2">
    <location>
        <begin position="30"/>
        <end position="818"/>
    </location>
</feature>
<feature type="signal peptide" evidence="2">
    <location>
        <begin position="1"/>
        <end position="29"/>
    </location>
</feature>
<keyword evidence="1" id="KW-0812">Transmembrane</keyword>
<dbReference type="EMBL" id="CAJNNW010025983">
    <property type="protein sequence ID" value="CAE8681684.1"/>
    <property type="molecule type" value="Genomic_DNA"/>
</dbReference>
<dbReference type="Proteomes" id="UP000626109">
    <property type="component" value="Unassembled WGS sequence"/>
</dbReference>
<evidence type="ECO:0000256" key="2">
    <source>
        <dbReference type="SAM" id="SignalP"/>
    </source>
</evidence>
<proteinExistence type="predicted"/>
<dbReference type="OrthoDB" id="431857at2759"/>
<keyword evidence="1" id="KW-1133">Transmembrane helix</keyword>
<dbReference type="Proteomes" id="UP000654075">
    <property type="component" value="Unassembled WGS sequence"/>
</dbReference>
<dbReference type="AlphaFoldDB" id="A0A813FD18"/>
<reference evidence="3" key="1">
    <citation type="submission" date="2021-02" db="EMBL/GenBank/DDBJ databases">
        <authorList>
            <person name="Dougan E. K."/>
            <person name="Rhodes N."/>
            <person name="Thang M."/>
            <person name="Chan C."/>
        </authorList>
    </citation>
    <scope>NUCLEOTIDE SEQUENCE</scope>
</reference>
<comment type="caution">
    <text evidence="3">The sequence shown here is derived from an EMBL/GenBank/DDBJ whole genome shotgun (WGS) entry which is preliminary data.</text>
</comment>
<dbReference type="OMA" id="GINCKFM"/>
<evidence type="ECO:0000256" key="1">
    <source>
        <dbReference type="SAM" id="Phobius"/>
    </source>
</evidence>
<accession>A0A813FD18</accession>
<keyword evidence="2" id="KW-0732">Signal</keyword>
<name>A0A813FD18_POLGL</name>
<keyword evidence="5" id="KW-1185">Reference proteome</keyword>
<feature type="transmembrane region" description="Helical" evidence="1">
    <location>
        <begin position="395"/>
        <end position="419"/>
    </location>
</feature>
<dbReference type="EMBL" id="CAJNNV010024648">
    <property type="protein sequence ID" value="CAE8610373.1"/>
    <property type="molecule type" value="Genomic_DNA"/>
</dbReference>
<organism evidence="3 5">
    <name type="scientific">Polarella glacialis</name>
    <name type="common">Dinoflagellate</name>
    <dbReference type="NCBI Taxonomy" id="89957"/>
    <lineage>
        <taxon>Eukaryota</taxon>
        <taxon>Sar</taxon>
        <taxon>Alveolata</taxon>
        <taxon>Dinophyceae</taxon>
        <taxon>Suessiales</taxon>
        <taxon>Suessiaceae</taxon>
        <taxon>Polarella</taxon>
    </lineage>
</organism>